<dbReference type="EMBL" id="CM007389">
    <property type="protein sequence ID" value="ONK58194.1"/>
    <property type="molecule type" value="Genomic_DNA"/>
</dbReference>
<dbReference type="GO" id="GO:0008270">
    <property type="term" value="F:zinc ion binding"/>
    <property type="evidence" value="ECO:0007669"/>
    <property type="project" value="UniProtKB-KW"/>
</dbReference>
<feature type="region of interest" description="Disordered" evidence="2">
    <location>
        <begin position="1"/>
        <end position="41"/>
    </location>
</feature>
<organism evidence="4 5">
    <name type="scientific">Asparagus officinalis</name>
    <name type="common">Garden asparagus</name>
    <dbReference type="NCBI Taxonomy" id="4686"/>
    <lineage>
        <taxon>Eukaryota</taxon>
        <taxon>Viridiplantae</taxon>
        <taxon>Streptophyta</taxon>
        <taxon>Embryophyta</taxon>
        <taxon>Tracheophyta</taxon>
        <taxon>Spermatophyta</taxon>
        <taxon>Magnoliopsida</taxon>
        <taxon>Liliopsida</taxon>
        <taxon>Asparagales</taxon>
        <taxon>Asparagaceae</taxon>
        <taxon>Asparagoideae</taxon>
        <taxon>Asparagus</taxon>
    </lineage>
</organism>
<reference evidence="5" key="1">
    <citation type="journal article" date="2017" name="Nat. Commun.">
        <title>The asparagus genome sheds light on the origin and evolution of a young Y chromosome.</title>
        <authorList>
            <person name="Harkess A."/>
            <person name="Zhou J."/>
            <person name="Xu C."/>
            <person name="Bowers J.E."/>
            <person name="Van der Hulst R."/>
            <person name="Ayyampalayam S."/>
            <person name="Mercati F."/>
            <person name="Riccardi P."/>
            <person name="McKain M.R."/>
            <person name="Kakrana A."/>
            <person name="Tang H."/>
            <person name="Ray J."/>
            <person name="Groenendijk J."/>
            <person name="Arikit S."/>
            <person name="Mathioni S.M."/>
            <person name="Nakano M."/>
            <person name="Shan H."/>
            <person name="Telgmann-Rauber A."/>
            <person name="Kanno A."/>
            <person name="Yue Z."/>
            <person name="Chen H."/>
            <person name="Li W."/>
            <person name="Chen Y."/>
            <person name="Xu X."/>
            <person name="Zhang Y."/>
            <person name="Luo S."/>
            <person name="Chen H."/>
            <person name="Gao J."/>
            <person name="Mao Z."/>
            <person name="Pires J.C."/>
            <person name="Luo M."/>
            <person name="Kudrna D."/>
            <person name="Wing R.A."/>
            <person name="Meyers B.C."/>
            <person name="Yi K."/>
            <person name="Kong H."/>
            <person name="Lavrijsen P."/>
            <person name="Sunseri F."/>
            <person name="Falavigna A."/>
            <person name="Ye Y."/>
            <person name="Leebens-Mack J.H."/>
            <person name="Chen G."/>
        </authorList>
    </citation>
    <scope>NUCLEOTIDE SEQUENCE [LARGE SCALE GENOMIC DNA]</scope>
    <source>
        <strain evidence="5">cv. DH0086</strain>
    </source>
</reference>
<proteinExistence type="predicted"/>
<feature type="compositionally biased region" description="Low complexity" evidence="2">
    <location>
        <begin position="93"/>
        <end position="104"/>
    </location>
</feature>
<dbReference type="Proteomes" id="UP000243459">
    <property type="component" value="Chromosome 9"/>
</dbReference>
<dbReference type="PROSITE" id="PS50157">
    <property type="entry name" value="ZINC_FINGER_C2H2_2"/>
    <property type="match status" value="1"/>
</dbReference>
<keyword evidence="1" id="KW-0862">Zinc</keyword>
<keyword evidence="1" id="KW-0863">Zinc-finger</keyword>
<dbReference type="AlphaFoldDB" id="A0A5P1E6C6"/>
<evidence type="ECO:0000256" key="1">
    <source>
        <dbReference type="PROSITE-ProRule" id="PRU00042"/>
    </source>
</evidence>
<feature type="compositionally biased region" description="Basic and acidic residues" evidence="2">
    <location>
        <begin position="23"/>
        <end position="35"/>
    </location>
</feature>
<keyword evidence="1" id="KW-0479">Metal-binding</keyword>
<evidence type="ECO:0000313" key="5">
    <source>
        <dbReference type="Proteomes" id="UP000243459"/>
    </source>
</evidence>
<protein>
    <recommendedName>
        <fullName evidence="3">C2H2-type domain-containing protein</fullName>
    </recommendedName>
</protein>
<dbReference type="PANTHER" id="PTHR31681">
    <property type="entry name" value="C2H2-LIKE ZINC FINGER PROTEIN"/>
    <property type="match status" value="1"/>
</dbReference>
<dbReference type="Gene3D" id="3.90.228.10">
    <property type="match status" value="1"/>
</dbReference>
<feature type="region of interest" description="Disordered" evidence="2">
    <location>
        <begin position="83"/>
        <end position="104"/>
    </location>
</feature>
<accession>A0A5P1E6C6</accession>
<sequence>MPSLIERRKISITPIQTSSPMAESKDSKKPIEKNSQKSKKKSFRSFFFSCKYHQTAVEVEKKKQKPLKRIGWSGSLCNLRESSKVMQRPEPTNSSESYSSSSVSSSNNNNLSASINSTLSSSSSSSSSLGGSFKGMHLRRLSGCYECNMVVDPVTGISKVPSLRSNALFPCSDCGEIFTKSESLEIHQAIKHAVSELGPEDSSRNIIEIIFKSSWFKKQAPVYKMHRILKVHHAQKTITKFENYRDSIKNKANKLSKKHQRCIADGNELLRFYCTSLNCSLGLNSSTNLCASNSKCDVCSIIKDGFKPDELGRIRTMATSGRAHDADKRENKERAMLVCRVIAGRVKRNEEVNSEEFDSVAGSSNAGVCSSLDELFVFDTKAILPCFVVIYSSF</sequence>
<feature type="domain" description="C2H2-type" evidence="3">
    <location>
        <begin position="169"/>
        <end position="197"/>
    </location>
</feature>
<dbReference type="PANTHER" id="PTHR31681:SF3">
    <property type="entry name" value="OS04G0690100 PROTEIN"/>
    <property type="match status" value="1"/>
</dbReference>
<dbReference type="InterPro" id="IPR013087">
    <property type="entry name" value="Znf_C2H2_type"/>
</dbReference>
<evidence type="ECO:0000259" key="3">
    <source>
        <dbReference type="PROSITE" id="PS50157"/>
    </source>
</evidence>
<evidence type="ECO:0000256" key="2">
    <source>
        <dbReference type="SAM" id="MobiDB-lite"/>
    </source>
</evidence>
<dbReference type="OMA" id="CASNSKC"/>
<gene>
    <name evidence="4" type="ORF">A4U43_C09F9340</name>
</gene>
<evidence type="ECO:0000313" key="4">
    <source>
        <dbReference type="EMBL" id="ONK58194.1"/>
    </source>
</evidence>
<dbReference type="Gramene" id="ONK58194">
    <property type="protein sequence ID" value="ONK58194"/>
    <property type="gene ID" value="A4U43_C09F9340"/>
</dbReference>
<dbReference type="PROSITE" id="PS00028">
    <property type="entry name" value="ZINC_FINGER_C2H2_1"/>
    <property type="match status" value="1"/>
</dbReference>
<keyword evidence="5" id="KW-1185">Reference proteome</keyword>
<dbReference type="OrthoDB" id="9514740at2759"/>
<name>A0A5P1E6C6_ASPOF</name>
<dbReference type="SUPFAM" id="SSF56399">
    <property type="entry name" value="ADP-ribosylation"/>
    <property type="match status" value="1"/>
</dbReference>